<protein>
    <recommendedName>
        <fullName evidence="4">DUF4190 domain-containing protein</fullName>
    </recommendedName>
</protein>
<dbReference type="RefSeq" id="WP_010467933.1">
    <property type="nucleotide sequence ID" value="NZ_CP095474.1"/>
</dbReference>
<evidence type="ECO:0000313" key="3">
    <source>
        <dbReference type="Proteomes" id="UP001056383"/>
    </source>
</evidence>
<dbReference type="EMBL" id="CP095474">
    <property type="protein sequence ID" value="URN16930.1"/>
    <property type="molecule type" value="Genomic_DNA"/>
</dbReference>
<reference evidence="2" key="1">
    <citation type="submission" date="2022-04" db="EMBL/GenBank/DDBJ databases">
        <title>Systematic whole-genome sequencing reveals an unexpected diversity among actinomycetoma pathogens and provides insights into their antibacterial susceptibilities.</title>
        <authorList>
            <person name="Watson A.K."/>
            <person name="Kepplinger B."/>
            <person name="Bakhiet S.M."/>
            <person name="Mhmoud N.A."/>
            <person name="Chapman J."/>
            <person name="Allenby N."/>
            <person name="Mickiewicz K."/>
            <person name="Goodfellow M."/>
            <person name="Fahal A.H."/>
            <person name="Errington J."/>
        </authorList>
    </citation>
    <scope>NUCLEOTIDE SEQUENCE</scope>
    <source>
        <strain evidence="2">SD 504</strain>
    </source>
</reference>
<evidence type="ECO:0008006" key="4">
    <source>
        <dbReference type="Google" id="ProtNLM"/>
    </source>
</evidence>
<organism evidence="2 3">
    <name type="scientific">Streptomyces sudanensis</name>
    <dbReference type="NCBI Taxonomy" id="436397"/>
    <lineage>
        <taxon>Bacteria</taxon>
        <taxon>Bacillati</taxon>
        <taxon>Actinomycetota</taxon>
        <taxon>Actinomycetes</taxon>
        <taxon>Kitasatosporales</taxon>
        <taxon>Streptomycetaceae</taxon>
        <taxon>Streptomyces</taxon>
    </lineage>
</organism>
<name>A0ABY4TIX1_9ACTN</name>
<keyword evidence="1" id="KW-0472">Membrane</keyword>
<keyword evidence="1" id="KW-1133">Transmembrane helix</keyword>
<keyword evidence="3" id="KW-1185">Reference proteome</keyword>
<proteinExistence type="predicted"/>
<evidence type="ECO:0000256" key="1">
    <source>
        <dbReference type="SAM" id="Phobius"/>
    </source>
</evidence>
<feature type="transmembrane region" description="Helical" evidence="1">
    <location>
        <begin position="12"/>
        <end position="37"/>
    </location>
</feature>
<sequence length="87" mass="9114">MSRSVVFGAASVAFWFCCPFWMLVWALALPLGFTGLVLGAVEYRAAARQGVSRAQPLAGLALSSLGTAAAVAYALFVSAHPDLPIQE</sequence>
<feature type="transmembrane region" description="Helical" evidence="1">
    <location>
        <begin position="57"/>
        <end position="76"/>
    </location>
</feature>
<keyword evidence="1" id="KW-0812">Transmembrane</keyword>
<dbReference type="Proteomes" id="UP001056383">
    <property type="component" value="Chromosome"/>
</dbReference>
<accession>A0ABY4TIX1</accession>
<gene>
    <name evidence="2" type="ORF">MW084_14425</name>
</gene>
<evidence type="ECO:0000313" key="2">
    <source>
        <dbReference type="EMBL" id="URN16930.1"/>
    </source>
</evidence>